<dbReference type="PROSITE" id="PS51450">
    <property type="entry name" value="LRR"/>
    <property type="match status" value="4"/>
</dbReference>
<dbReference type="EMBL" id="KZ308221">
    <property type="protein sequence ID" value="KAG8224988.1"/>
    <property type="molecule type" value="Genomic_DNA"/>
</dbReference>
<feature type="compositionally biased region" description="Basic and acidic residues" evidence="8">
    <location>
        <begin position="1"/>
        <end position="19"/>
    </location>
</feature>
<dbReference type="GO" id="GO:0009966">
    <property type="term" value="P:regulation of signal transduction"/>
    <property type="evidence" value="ECO:0007669"/>
    <property type="project" value="UniProtKB-ARBA"/>
</dbReference>
<sequence length="1863" mass="206598">MKRLISNDEKERQRQERHTALRNACTQGEPPSVIRAMVQGLGQEAELIINMAPNGSNTLLFTACESGLKETVKVLLANEADGRIHPVTKYSPLYIACYYGKRDIVELLLKKFPELVQQQTVEKWLPIHACCINGHVALAEQLLRFPYPSHIMQKFVDQSGQWEYELPFDINHKDVTGQTSLYQACYLGNKKLVDLFLKYKVKAYRIKPAEEKQESEEESESVYDAVSPTRRRISHGIQSIMSKLNLNNGELWNNSEVGLGGWRTGRRGSNARECMFSPLQVNIHCNNGAETALHAAVREGHHSIVNSLLSVGGADPNLPIRSDPQSGADDTDEEGSQSAQMRASSVRDDGVSTALTEACKNRDVAMVELLLRHSARDDRCQALRVALSNGDEGILALLLATKAHRDPEYKVNAENGSSNGARSSNSSPAAVMINWHGQRDLTRLRTQWLVDAALAVNPSLRAARPQAGKLRHLPALNTITRLDISDNSLKSLPVVIFSMHSLRYLNVAQNKIEKLPSRPHVGEEDGLTKLQVAEGLYTAPVLEEILLQNNRLEEIPEDIFLLPALVSLDVSNNKLQVLPHALWQAPKLKELNAAFNLLRDLPLATPPSVASPMDPLLSSHSSMSSLSIEEALPAGEQTLDVPKSLLVQAESLQQAMQKAKVLRHLELRHHTIWRRSVEVSEQVHCGLGYEDGEDGTIGGVKLSQLSALNLAHNAFTRIPHVLPCLAVNLTRLNMSYNNLRSMGHITSYPGSLKQLDLSHNQICCWPSLPQLVGGPIGGHSALIGEGVDPLAAIACYAPPSAGQPPDVPLLTSPTSDIVSGKIPSIMTGRRTGSGLRSIRSVILNAVCVHRRHLRLDNLRTLILADNMLTRIQLSTDDDGGGSTSASPSPCHMPPDDDDHIIGSDELFKPSVCICELPPQMGLLSRLWNLSTRGCSLQEPLRSMIDSKKYKTMDVVGYLKSVLEDARPYARMKLMIVGVQGIGKTSLLEQLRMEGSVGSTSGAGGGGTGASAKKKQAEHWTKRMGNKNVNMKTPKGTNISTVGVDICDWVYEKKIRGQSSFGPVIFRTWDFGGQREYYATHQYFLSKRSLYLVVWRIPDGQRGISEILQWLVNIQARAPNSPVIIVGTHYDMMRDPSSMSEDLQQMIRDRFINIVDAEKCGLPRVLDTIEVSCKTRHNIKLLCNLIYDTVFSLRPPGSKELLLEQRVPASYLALEEVVGHIAWERRMAGGDPVLTAEQYRAAVTKEMLARHHRTFRDSSELNQATAFLHENGVMKLDDLKHVFKSSSPSLCANARGYIVSLLNKFEVALTWDSRTLLIPSLLPSEEQIRSPHSSHLFIRVKIPIRTRGWAGRNKKLPISGASTIVGNSLFYPQSEKFKIQKPVVKGPAGTTSISAPSSGPLLDSDEEVKAAVGAKCELTHRGEPELSVRRLLLMSYFPSGFWSRLTTRILADDAIVQVVRSYFVLPKEVTQDQRLVSLLDVRAEWILWQTGMELRYLDTTLFRMKEVLSSMRNTPVDYRQLRFCLKQEGIWSDVDLNSSSILEIYFPVDTVVIKRPIVDETCEDEEKASGEPIGYQAIVLDPSPECIAKLLALVVDHIDILLEDWYPTLGTRFVHTSEGRFLVTRLVPCPRCLSSSLPGEWGPSDSPLPHQGRSNQNTWMLASPLMPEPLNVSDHGLESSSERQHQRRCIRKSQESYTSDGDSGVGPDSAGSSRNPSVEGHPGLGKEGDDENPEDAELGEEMETRYTWMVEECILAACERPQALNCPAHGDLQLAQIAPDTVFLDLGERFLIRPENIRRGALLGRGAFGFVFRGTCRLRGPNTWGDVAMKMLQPVQPGVNARASALIAYKVFYIVTFFYILIKI</sequence>
<dbReference type="Proteomes" id="UP000792457">
    <property type="component" value="Unassembled WGS sequence"/>
</dbReference>
<dbReference type="InterPro" id="IPR027417">
    <property type="entry name" value="P-loop_NTPase"/>
</dbReference>
<keyword evidence="7" id="KW-0067">ATP-binding</keyword>
<dbReference type="FunFam" id="3.40.50.300:FF:001518">
    <property type="entry name" value="Leucine-rich repeat kinase, isoform C"/>
    <property type="match status" value="1"/>
</dbReference>
<keyword evidence="5 6" id="KW-0040">ANK repeat</keyword>
<keyword evidence="9" id="KW-1133">Transmembrane helix</keyword>
<dbReference type="PROSITE" id="PS50088">
    <property type="entry name" value="ANK_REPEAT"/>
    <property type="match status" value="1"/>
</dbReference>
<dbReference type="PROSITE" id="PS51424">
    <property type="entry name" value="ROC"/>
    <property type="match status" value="1"/>
</dbReference>
<dbReference type="SMART" id="SM00364">
    <property type="entry name" value="LRR_BAC"/>
    <property type="match status" value="8"/>
</dbReference>
<name>A0A8K0NX94_LADFU</name>
<dbReference type="Pfam" id="PF13855">
    <property type="entry name" value="LRR_8"/>
    <property type="match status" value="1"/>
</dbReference>
<evidence type="ECO:0000256" key="5">
    <source>
        <dbReference type="ARBA" id="ARBA00023043"/>
    </source>
</evidence>
<dbReference type="InterPro" id="IPR017441">
    <property type="entry name" value="Protein_kinase_ATP_BS"/>
</dbReference>
<dbReference type="SUPFAM" id="SSF48403">
    <property type="entry name" value="Ankyrin repeat"/>
    <property type="match status" value="1"/>
</dbReference>
<dbReference type="SUPFAM" id="SSF52058">
    <property type="entry name" value="L domain-like"/>
    <property type="match status" value="1"/>
</dbReference>
<dbReference type="PANTHER" id="PTHR24198:SF169">
    <property type="entry name" value="NON-SPECIFIC SERINE_THREONINE PROTEIN KINASE"/>
    <property type="match status" value="1"/>
</dbReference>
<dbReference type="InterPro" id="IPR002110">
    <property type="entry name" value="Ankyrin_rpt"/>
</dbReference>
<keyword evidence="9" id="KW-0812">Transmembrane</keyword>
<dbReference type="PANTHER" id="PTHR24198">
    <property type="entry name" value="ANKYRIN REPEAT AND PROTEIN KINASE DOMAIN-CONTAINING PROTEIN"/>
    <property type="match status" value="1"/>
</dbReference>
<feature type="region of interest" description="Disordered" evidence="8">
    <location>
        <begin position="874"/>
        <end position="896"/>
    </location>
</feature>
<dbReference type="InterPro" id="IPR003591">
    <property type="entry name" value="Leu-rich_rpt_typical-subtyp"/>
</dbReference>
<keyword evidence="3" id="KW-0677">Repeat</keyword>
<comment type="cofactor">
    <cofactor evidence="1">
        <name>Mg(2+)</name>
        <dbReference type="ChEBI" id="CHEBI:18420"/>
    </cofactor>
</comment>
<feature type="transmembrane region" description="Helical" evidence="9">
    <location>
        <begin position="1842"/>
        <end position="1861"/>
    </location>
</feature>
<reference evidence="11" key="1">
    <citation type="submission" date="2013-04" db="EMBL/GenBank/DDBJ databases">
        <authorList>
            <person name="Qu J."/>
            <person name="Murali S.C."/>
            <person name="Bandaranaike D."/>
            <person name="Bellair M."/>
            <person name="Blankenburg K."/>
            <person name="Chao H."/>
            <person name="Dinh H."/>
            <person name="Doddapaneni H."/>
            <person name="Downs B."/>
            <person name="Dugan-Rocha S."/>
            <person name="Elkadiri S."/>
            <person name="Gnanaolivu R.D."/>
            <person name="Hernandez B."/>
            <person name="Javaid M."/>
            <person name="Jayaseelan J.C."/>
            <person name="Lee S."/>
            <person name="Li M."/>
            <person name="Ming W."/>
            <person name="Munidasa M."/>
            <person name="Muniz J."/>
            <person name="Nguyen L."/>
            <person name="Ongeri F."/>
            <person name="Osuji N."/>
            <person name="Pu L.-L."/>
            <person name="Puazo M."/>
            <person name="Qu C."/>
            <person name="Quiroz J."/>
            <person name="Raj R."/>
            <person name="Weissenberger G."/>
            <person name="Xin Y."/>
            <person name="Zou X."/>
            <person name="Han Y."/>
            <person name="Richards S."/>
            <person name="Worley K."/>
            <person name="Muzny D."/>
            <person name="Gibbs R."/>
        </authorList>
    </citation>
    <scope>NUCLEOTIDE SEQUENCE</scope>
    <source>
        <strain evidence="11">Sampled in the wild</strain>
    </source>
</reference>
<evidence type="ECO:0000313" key="12">
    <source>
        <dbReference type="Proteomes" id="UP000792457"/>
    </source>
</evidence>
<comment type="caution">
    <text evidence="11">The sequence shown here is derived from an EMBL/GenBank/DDBJ whole genome shotgun (WGS) entry which is preliminary data.</text>
</comment>
<dbReference type="InterPro" id="IPR020859">
    <property type="entry name" value="ROC"/>
</dbReference>
<evidence type="ECO:0000256" key="8">
    <source>
        <dbReference type="SAM" id="MobiDB-lite"/>
    </source>
</evidence>
<evidence type="ECO:0000313" key="11">
    <source>
        <dbReference type="EMBL" id="KAG8224988.1"/>
    </source>
</evidence>
<dbReference type="SMART" id="SM00248">
    <property type="entry name" value="ANK"/>
    <property type="match status" value="7"/>
</dbReference>
<dbReference type="PROSITE" id="PS00107">
    <property type="entry name" value="PROTEIN_KINASE_ATP"/>
    <property type="match status" value="1"/>
</dbReference>
<feature type="domain" description="Roc" evidence="10">
    <location>
        <begin position="964"/>
        <end position="1192"/>
    </location>
</feature>
<dbReference type="InterPro" id="IPR036770">
    <property type="entry name" value="Ankyrin_rpt-contain_sf"/>
</dbReference>
<evidence type="ECO:0000256" key="4">
    <source>
        <dbReference type="ARBA" id="ARBA00022741"/>
    </source>
</evidence>
<feature type="repeat" description="ANK" evidence="6">
    <location>
        <begin position="288"/>
        <end position="312"/>
    </location>
</feature>
<dbReference type="Gene3D" id="3.40.50.300">
    <property type="entry name" value="P-loop containing nucleotide triphosphate hydrolases"/>
    <property type="match status" value="1"/>
</dbReference>
<dbReference type="OrthoDB" id="10252328at2759"/>
<dbReference type="Pfam" id="PF08477">
    <property type="entry name" value="Roc"/>
    <property type="match status" value="1"/>
</dbReference>
<feature type="binding site" evidence="7">
    <location>
        <position position="1829"/>
    </location>
    <ligand>
        <name>ATP</name>
        <dbReference type="ChEBI" id="CHEBI:30616"/>
    </ligand>
</feature>
<proteinExistence type="predicted"/>
<keyword evidence="4 7" id="KW-0547">Nucleotide-binding</keyword>
<evidence type="ECO:0000256" key="3">
    <source>
        <dbReference type="ARBA" id="ARBA00022737"/>
    </source>
</evidence>
<evidence type="ECO:0000256" key="7">
    <source>
        <dbReference type="PROSITE-ProRule" id="PRU10141"/>
    </source>
</evidence>
<feature type="compositionally biased region" description="Basic and acidic residues" evidence="8">
    <location>
        <begin position="1674"/>
        <end position="1683"/>
    </location>
</feature>
<accession>A0A8K0NX94</accession>
<evidence type="ECO:0000256" key="9">
    <source>
        <dbReference type="SAM" id="Phobius"/>
    </source>
</evidence>
<evidence type="ECO:0000256" key="6">
    <source>
        <dbReference type="PROSITE-ProRule" id="PRU00023"/>
    </source>
</evidence>
<dbReference type="Gene3D" id="1.25.40.20">
    <property type="entry name" value="Ankyrin repeat-containing domain"/>
    <property type="match status" value="2"/>
</dbReference>
<feature type="region of interest" description="Disordered" evidence="8">
    <location>
        <begin position="315"/>
        <end position="350"/>
    </location>
</feature>
<dbReference type="Gene3D" id="3.30.70.1390">
    <property type="entry name" value="ROC domain from the Parkinson's disease-associated leucine-rich repeat kinase 2"/>
    <property type="match status" value="1"/>
</dbReference>
<evidence type="ECO:0000256" key="2">
    <source>
        <dbReference type="ARBA" id="ARBA00022614"/>
    </source>
</evidence>
<dbReference type="InterPro" id="IPR001611">
    <property type="entry name" value="Leu-rich_rpt"/>
</dbReference>
<feature type="compositionally biased region" description="Acidic residues" evidence="8">
    <location>
        <begin position="1727"/>
        <end position="1736"/>
    </location>
</feature>
<dbReference type="PRINTS" id="PR00449">
    <property type="entry name" value="RASTRNSFRMNG"/>
</dbReference>
<dbReference type="GO" id="GO:0005524">
    <property type="term" value="F:ATP binding"/>
    <property type="evidence" value="ECO:0007669"/>
    <property type="project" value="UniProtKB-UniRule"/>
</dbReference>
<feature type="non-terminal residue" evidence="11">
    <location>
        <position position="1"/>
    </location>
</feature>
<feature type="region of interest" description="Disordered" evidence="8">
    <location>
        <begin position="1665"/>
        <end position="1736"/>
    </location>
</feature>
<gene>
    <name evidence="11" type="ORF">J437_LFUL005999</name>
</gene>
<keyword evidence="12" id="KW-1185">Reference proteome</keyword>
<protein>
    <recommendedName>
        <fullName evidence="10">Roc domain-containing protein</fullName>
    </recommendedName>
</protein>
<reference evidence="11" key="2">
    <citation type="submission" date="2017-10" db="EMBL/GenBank/DDBJ databases">
        <title>Ladona fulva Genome sequencing and assembly.</title>
        <authorList>
            <person name="Murali S."/>
            <person name="Richards S."/>
            <person name="Bandaranaike D."/>
            <person name="Bellair M."/>
            <person name="Blankenburg K."/>
            <person name="Chao H."/>
            <person name="Dinh H."/>
            <person name="Doddapaneni H."/>
            <person name="Dugan-Rocha S."/>
            <person name="Elkadiri S."/>
            <person name="Gnanaolivu R."/>
            <person name="Hernandez B."/>
            <person name="Skinner E."/>
            <person name="Javaid M."/>
            <person name="Lee S."/>
            <person name="Li M."/>
            <person name="Ming W."/>
            <person name="Munidasa M."/>
            <person name="Muniz J."/>
            <person name="Nguyen L."/>
            <person name="Hughes D."/>
            <person name="Osuji N."/>
            <person name="Pu L.-L."/>
            <person name="Puazo M."/>
            <person name="Qu C."/>
            <person name="Quiroz J."/>
            <person name="Raj R."/>
            <person name="Weissenberger G."/>
            <person name="Xin Y."/>
            <person name="Zou X."/>
            <person name="Han Y."/>
            <person name="Worley K."/>
            <person name="Muzny D."/>
            <person name="Gibbs R."/>
        </authorList>
    </citation>
    <scope>NUCLEOTIDE SEQUENCE</scope>
    <source>
        <strain evidence="11">Sampled in the wild</strain>
    </source>
</reference>
<feature type="region of interest" description="Disordered" evidence="8">
    <location>
        <begin position="1"/>
        <end position="22"/>
    </location>
</feature>
<evidence type="ECO:0000256" key="1">
    <source>
        <dbReference type="ARBA" id="ARBA00001946"/>
    </source>
</evidence>
<keyword evidence="2" id="KW-0433">Leucine-rich repeat</keyword>
<dbReference type="SUPFAM" id="SSF52540">
    <property type="entry name" value="P-loop containing nucleoside triphosphate hydrolases"/>
    <property type="match status" value="1"/>
</dbReference>
<keyword evidence="9" id="KW-0472">Membrane</keyword>
<dbReference type="InterPro" id="IPR032675">
    <property type="entry name" value="LRR_dom_sf"/>
</dbReference>
<dbReference type="SMART" id="SM00369">
    <property type="entry name" value="LRR_TYP"/>
    <property type="match status" value="7"/>
</dbReference>
<dbReference type="Gene3D" id="3.80.10.10">
    <property type="entry name" value="Ribonuclease Inhibitor"/>
    <property type="match status" value="2"/>
</dbReference>
<organism evidence="11 12">
    <name type="scientific">Ladona fulva</name>
    <name type="common">Scarce chaser dragonfly</name>
    <name type="synonym">Libellula fulva</name>
    <dbReference type="NCBI Taxonomy" id="123851"/>
    <lineage>
        <taxon>Eukaryota</taxon>
        <taxon>Metazoa</taxon>
        <taxon>Ecdysozoa</taxon>
        <taxon>Arthropoda</taxon>
        <taxon>Hexapoda</taxon>
        <taxon>Insecta</taxon>
        <taxon>Pterygota</taxon>
        <taxon>Palaeoptera</taxon>
        <taxon>Odonata</taxon>
        <taxon>Epiprocta</taxon>
        <taxon>Anisoptera</taxon>
        <taxon>Libelluloidea</taxon>
        <taxon>Libellulidae</taxon>
        <taxon>Ladona</taxon>
    </lineage>
</organism>
<evidence type="ECO:0000259" key="10">
    <source>
        <dbReference type="PROSITE" id="PS51424"/>
    </source>
</evidence>
<dbReference type="PROSITE" id="PS50297">
    <property type="entry name" value="ANK_REP_REGION"/>
    <property type="match status" value="1"/>
</dbReference>
<dbReference type="Pfam" id="PF00023">
    <property type="entry name" value="Ank"/>
    <property type="match status" value="1"/>
</dbReference>